<evidence type="ECO:0000313" key="2">
    <source>
        <dbReference type="Proteomes" id="UP000424462"/>
    </source>
</evidence>
<organism evidence="1 2">
    <name type="scientific">Corynebacterium occultum</name>
    <dbReference type="NCBI Taxonomy" id="2675219"/>
    <lineage>
        <taxon>Bacteria</taxon>
        <taxon>Bacillati</taxon>
        <taxon>Actinomycetota</taxon>
        <taxon>Actinomycetes</taxon>
        <taxon>Mycobacteriales</taxon>
        <taxon>Corynebacteriaceae</taxon>
        <taxon>Corynebacterium</taxon>
    </lineage>
</organism>
<protein>
    <submittedName>
        <fullName evidence="1">Uncharacterized protein</fullName>
    </submittedName>
</protein>
<dbReference type="Proteomes" id="UP000424462">
    <property type="component" value="Plasmid pCOCCU"/>
</dbReference>
<dbReference type="RefSeq" id="WP_156233071.1">
    <property type="nucleotide sequence ID" value="NZ_CP046456.1"/>
</dbReference>
<proteinExistence type="predicted"/>
<evidence type="ECO:0000313" key="1">
    <source>
        <dbReference type="EMBL" id="QGU08788.1"/>
    </source>
</evidence>
<sequence length="203" mass="22619">MTQENPAMALYVILKKVVNSEARTVAAGWGSALGSAPNDKDFPQKHAEVVNLFAETQRYLLSLPEGNMDWEIYGKYLPSWYNAVIFRKLWDNTQYPAKSIINAAALDQLGGLGSLLGRTERAVLDDSSIENLKNGLEKWRELLDDSGISADVKEQIKAQVNHITWLLENMDTFGPNPVVREARNLAGLGFQLMSQLPSTIKKI</sequence>
<name>A0A6B8WRB1_9CORY</name>
<reference evidence="1 2" key="1">
    <citation type="submission" date="2019-11" db="EMBL/GenBank/DDBJ databases">
        <title>Complete genome sequence of Corynebacterium kalinowskii 1959, a novel Corynebacterium species isolated from soil of a small paddock in Vilsendorf, Germany.</title>
        <authorList>
            <person name="Schaffert L."/>
            <person name="Ruwe M."/>
            <person name="Milse J."/>
            <person name="Hanuschka K."/>
            <person name="Ortseifen V."/>
            <person name="Droste J."/>
            <person name="Brandt D."/>
            <person name="Schlueter L."/>
            <person name="Kutter Y."/>
            <person name="Vinke S."/>
            <person name="Viehoefer P."/>
            <person name="Jacob L."/>
            <person name="Luebke N.-C."/>
            <person name="Schulte-Berndt E."/>
            <person name="Hain C."/>
            <person name="Linder M."/>
            <person name="Schmidt P."/>
            <person name="Wollenschlaeger L."/>
            <person name="Luttermann T."/>
            <person name="Thieme E."/>
            <person name="Hassa J."/>
            <person name="Haak M."/>
            <person name="Wittchen M."/>
            <person name="Mentz A."/>
            <person name="Persicke M."/>
            <person name="Busche T."/>
            <person name="Ruckert C."/>
        </authorList>
    </citation>
    <scope>NUCLEOTIDE SEQUENCE [LARGE SCALE GENOMIC DNA]</scope>
    <source>
        <strain evidence="1 2">2039</strain>
        <plasmid evidence="2">pcoccu</plasmid>
    </source>
</reference>
<accession>A0A6B8WRB1</accession>
<dbReference type="KEGG" id="cok:COCCU_14490"/>
<keyword evidence="2" id="KW-1185">Reference proteome</keyword>
<geneLocation type="plasmid" evidence="2">
    <name>pcoccu</name>
</geneLocation>
<keyword evidence="1" id="KW-0614">Plasmid</keyword>
<dbReference type="AlphaFoldDB" id="A0A6B8WRB1"/>
<gene>
    <name evidence="1" type="ORF">COCCU_14490</name>
</gene>
<dbReference type="EMBL" id="CP046456">
    <property type="protein sequence ID" value="QGU08788.1"/>
    <property type="molecule type" value="Genomic_DNA"/>
</dbReference>